<keyword evidence="1 4" id="KW-0547">Nucleotide-binding</keyword>
<dbReference type="Gene3D" id="1.10.510.10">
    <property type="entry name" value="Transferase(Phosphotransferase) domain 1"/>
    <property type="match status" value="1"/>
</dbReference>
<feature type="binding site" evidence="4">
    <location>
        <position position="369"/>
    </location>
    <ligand>
        <name>ATP</name>
        <dbReference type="ChEBI" id="CHEBI:30616"/>
    </ligand>
</feature>
<evidence type="ECO:0000256" key="1">
    <source>
        <dbReference type="ARBA" id="ARBA00022741"/>
    </source>
</evidence>
<dbReference type="InterPro" id="IPR011029">
    <property type="entry name" value="DEATH-like_dom_sf"/>
</dbReference>
<feature type="compositionally biased region" description="Pro residues" evidence="5">
    <location>
        <begin position="50"/>
        <end position="66"/>
    </location>
</feature>
<dbReference type="PIRSF" id="PIRSF038189">
    <property type="entry name" value="IRAK4"/>
    <property type="match status" value="1"/>
</dbReference>
<dbReference type="EMBL" id="KE164352">
    <property type="protein sequence ID" value="EPQ17325.1"/>
    <property type="molecule type" value="Genomic_DNA"/>
</dbReference>
<evidence type="ECO:0000256" key="3">
    <source>
        <dbReference type="PIRSR" id="PIRSR038189-1"/>
    </source>
</evidence>
<dbReference type="Gene3D" id="3.30.200.20">
    <property type="entry name" value="Phosphorylase Kinase, domain 1"/>
    <property type="match status" value="1"/>
</dbReference>
<dbReference type="AlphaFoldDB" id="S7NL67"/>
<evidence type="ECO:0000313" key="8">
    <source>
        <dbReference type="Proteomes" id="UP000052978"/>
    </source>
</evidence>
<dbReference type="GO" id="GO:0007165">
    <property type="term" value="P:signal transduction"/>
    <property type="evidence" value="ECO:0007669"/>
    <property type="project" value="InterPro"/>
</dbReference>
<evidence type="ECO:0000259" key="6">
    <source>
        <dbReference type="PROSITE" id="PS50011"/>
    </source>
</evidence>
<name>S7NL67_MYOBR</name>
<dbReference type="FunFam" id="1.10.510.10:FF:000414">
    <property type="entry name" value="Interleukin-1 receptor-associated kinase 4"/>
    <property type="match status" value="1"/>
</dbReference>
<feature type="compositionally biased region" description="Basic residues" evidence="5">
    <location>
        <begin position="37"/>
        <end position="47"/>
    </location>
</feature>
<evidence type="ECO:0000256" key="5">
    <source>
        <dbReference type="SAM" id="MobiDB-lite"/>
    </source>
</evidence>
<dbReference type="SMART" id="SM00220">
    <property type="entry name" value="S_TKc"/>
    <property type="match status" value="1"/>
</dbReference>
<dbReference type="GO" id="GO:0005524">
    <property type="term" value="F:ATP binding"/>
    <property type="evidence" value="ECO:0007669"/>
    <property type="project" value="UniProtKB-KW"/>
</dbReference>
<dbReference type="SUPFAM" id="SSF56112">
    <property type="entry name" value="Protein kinase-like (PK-like)"/>
    <property type="match status" value="1"/>
</dbReference>
<dbReference type="SUPFAM" id="SSF47986">
    <property type="entry name" value="DEATH domain"/>
    <property type="match status" value="1"/>
</dbReference>
<dbReference type="GO" id="GO:0004674">
    <property type="term" value="F:protein serine/threonine kinase activity"/>
    <property type="evidence" value="ECO:0007669"/>
    <property type="project" value="InterPro"/>
</dbReference>
<feature type="binding site" evidence="4">
    <location>
        <position position="269"/>
    </location>
    <ligand>
        <name>ATP</name>
        <dbReference type="ChEBI" id="CHEBI:30616"/>
    </ligand>
</feature>
<protein>
    <submittedName>
        <fullName evidence="7">Interleukin-1 receptor-associated kinase 4</fullName>
    </submittedName>
</protein>
<dbReference type="FunFam" id="3.30.200.20:FF:000368">
    <property type="entry name" value="Interleukin-1 receptor-associated kinase 4"/>
    <property type="match status" value="1"/>
</dbReference>
<keyword evidence="2 4" id="KW-0067">ATP-binding</keyword>
<evidence type="ECO:0000313" key="7">
    <source>
        <dbReference type="EMBL" id="EPQ17325.1"/>
    </source>
</evidence>
<keyword evidence="8" id="KW-1185">Reference proteome</keyword>
<dbReference type="PANTHER" id="PTHR47989:SF47">
    <property type="entry name" value="SERINE_THREONINE-PROTEIN KINASE PBL28-RELATED"/>
    <property type="match status" value="1"/>
</dbReference>
<dbReference type="InterPro" id="IPR017428">
    <property type="entry name" value="IRAK4"/>
</dbReference>
<dbReference type="Gene3D" id="1.10.533.10">
    <property type="entry name" value="Death Domain, Fas"/>
    <property type="match status" value="1"/>
</dbReference>
<dbReference type="InterPro" id="IPR011009">
    <property type="entry name" value="Kinase-like_dom_sf"/>
</dbReference>
<keyword evidence="7" id="KW-0675">Receptor</keyword>
<proteinExistence type="predicted"/>
<dbReference type="GO" id="GO:0000287">
    <property type="term" value="F:magnesium ion binding"/>
    <property type="evidence" value="ECO:0007669"/>
    <property type="project" value="InterPro"/>
</dbReference>
<gene>
    <name evidence="7" type="ORF">D623_10029482</name>
</gene>
<keyword evidence="7" id="KW-0418">Kinase</keyword>
<dbReference type="PROSITE" id="PS50011">
    <property type="entry name" value="PROTEIN_KINASE_DOM"/>
    <property type="match status" value="1"/>
</dbReference>
<feature type="domain" description="Protein kinase" evidence="6">
    <location>
        <begin position="242"/>
        <end position="561"/>
    </location>
</feature>
<evidence type="ECO:0000256" key="2">
    <source>
        <dbReference type="ARBA" id="ARBA00022840"/>
    </source>
</evidence>
<dbReference type="InterPro" id="IPR000719">
    <property type="entry name" value="Prot_kinase_dom"/>
</dbReference>
<evidence type="ECO:0000256" key="4">
    <source>
        <dbReference type="PIRSR" id="PIRSR038189-2"/>
    </source>
</evidence>
<organism evidence="7 8">
    <name type="scientific">Myotis brandtii</name>
    <name type="common">Brandt's bat</name>
    <dbReference type="NCBI Taxonomy" id="109478"/>
    <lineage>
        <taxon>Eukaryota</taxon>
        <taxon>Metazoa</taxon>
        <taxon>Chordata</taxon>
        <taxon>Craniata</taxon>
        <taxon>Vertebrata</taxon>
        <taxon>Euteleostomi</taxon>
        <taxon>Mammalia</taxon>
        <taxon>Eutheria</taxon>
        <taxon>Laurasiatheria</taxon>
        <taxon>Chiroptera</taxon>
        <taxon>Yangochiroptera</taxon>
        <taxon>Vespertilionidae</taxon>
        <taxon>Myotis</taxon>
    </lineage>
</organism>
<dbReference type="CDD" id="cd14158">
    <property type="entry name" value="STKc_IRAK4"/>
    <property type="match status" value="1"/>
</dbReference>
<dbReference type="PANTHER" id="PTHR47989">
    <property type="entry name" value="OS01G0750732 PROTEIN"/>
    <property type="match status" value="1"/>
</dbReference>
<accession>S7NL67</accession>
<dbReference type="Pfam" id="PF00069">
    <property type="entry name" value="Pkinase"/>
    <property type="match status" value="1"/>
</dbReference>
<feature type="active site" description="Proton acceptor" evidence="3">
    <location>
        <position position="367"/>
    </location>
</feature>
<reference evidence="7 8" key="1">
    <citation type="journal article" date="2013" name="Nat. Commun.">
        <title>Genome analysis reveals insights into physiology and longevity of the Brandt's bat Myotis brandtii.</title>
        <authorList>
            <person name="Seim I."/>
            <person name="Fang X."/>
            <person name="Xiong Z."/>
            <person name="Lobanov A.V."/>
            <person name="Huang Z."/>
            <person name="Ma S."/>
            <person name="Feng Y."/>
            <person name="Turanov A.A."/>
            <person name="Zhu Y."/>
            <person name="Lenz T.L."/>
            <person name="Gerashchenko M.V."/>
            <person name="Fan D."/>
            <person name="Hee Yim S."/>
            <person name="Yao X."/>
            <person name="Jordan D."/>
            <person name="Xiong Y."/>
            <person name="Ma Y."/>
            <person name="Lyapunov A.N."/>
            <person name="Chen G."/>
            <person name="Kulakova O.I."/>
            <person name="Sun Y."/>
            <person name="Lee S.G."/>
            <person name="Bronson R.T."/>
            <person name="Moskalev A.A."/>
            <person name="Sunyaev S.R."/>
            <person name="Zhang G."/>
            <person name="Krogh A."/>
            <person name="Wang J."/>
            <person name="Gladyshev V.N."/>
        </authorList>
    </citation>
    <scope>NUCLEOTIDE SEQUENCE [LARGE SCALE GENOMIC DNA]</scope>
</reference>
<keyword evidence="7" id="KW-0808">Transferase</keyword>
<sequence>MEAGSAFPPHALTSLNAKARLSSLLLPSAVPKPRSSCLRRRGLRARPKVPQTPPAPPPASPSPTPACPRRDIGPSRLLLGIKSRGPNANHVIAPHSSPGSRKEPDPVYLTYRRFEALLQTGKSPTSELLFDWGTTNCTVGDLVDLLIQNEFFAPASLLLPDAVPKTVKILPCKEAVTVEQNQMPRYDKDRSFVIPVRNPEQNHMPPDSSSTESLEVSDTRFHSFSFYELKDVTNNFDERPISVGGNKMGEGGFGVVYKGCVNNRTVAVKRLAAVVDISTEELKQQFDQEIKVMAKCQHENLVELLGFSSDGDDLCLVYVYMPNGSLLDRLSCLDDTPPLSWHMRCRISQGAANGISFLHENHQIHRDIKSANILLDGDFTAKISDFGLARASEKFSQTVMTSRIVGTTAYMAPEALRGEITPKSDIYSFGVVLLEIITGLPAVDEHREPQLLIQQFEYSQRSLNEGRGVCFQKLELCYQEQIKKQTILHWQHILTLVLKLDIKEEIEDEEKTIEDYVDKKMNDIDFTSIETMYSVASQCLNEKKNKRPDIKMVQQLLQEMMAS</sequence>
<feature type="region of interest" description="Disordered" evidence="5">
    <location>
        <begin position="29"/>
        <end position="71"/>
    </location>
</feature>
<feature type="binding site" evidence="4">
    <location>
        <begin position="369"/>
        <end position="371"/>
    </location>
    <ligand>
        <name>ATP</name>
        <dbReference type="ChEBI" id="CHEBI:30616"/>
    </ligand>
</feature>
<dbReference type="Proteomes" id="UP000052978">
    <property type="component" value="Unassembled WGS sequence"/>
</dbReference>